<dbReference type="Proteomes" id="UP001597169">
    <property type="component" value="Unassembled WGS sequence"/>
</dbReference>
<evidence type="ECO:0008006" key="4">
    <source>
        <dbReference type="Google" id="ProtNLM"/>
    </source>
</evidence>
<keyword evidence="1" id="KW-1133">Transmembrane helix</keyword>
<keyword evidence="1" id="KW-0472">Membrane</keyword>
<dbReference type="RefSeq" id="WP_251583785.1">
    <property type="nucleotide sequence ID" value="NZ_JBHTKX010000003.1"/>
</dbReference>
<protein>
    <recommendedName>
        <fullName evidence="4">DUF5590 domain-containing protein</fullName>
    </recommendedName>
</protein>
<accession>A0ABW3PZ22</accession>
<evidence type="ECO:0000313" key="3">
    <source>
        <dbReference type="Proteomes" id="UP001597169"/>
    </source>
</evidence>
<name>A0ABW3PZ22_9BACL</name>
<keyword evidence="1" id="KW-0812">Transmembrane</keyword>
<feature type="transmembrane region" description="Helical" evidence="1">
    <location>
        <begin position="6"/>
        <end position="24"/>
    </location>
</feature>
<sequence>MKLKKIIPLIFIAFAVGFTLQIIIQQNETIETKIERKIKIQDSTLQKLIHYEIKNNIIYAFYTNTVYNTSSGLGLSVIENNKGMSTHIIGAIELDSKKGLTYEISESKQLNLNVVYGSINNSEIKTIQINGHDCNIVNATDLTFWYYISENPMQSTLIEAKDQTGKVIINETF</sequence>
<comment type="caution">
    <text evidence="2">The sequence shown here is derived from an EMBL/GenBank/DDBJ whole genome shotgun (WGS) entry which is preliminary data.</text>
</comment>
<organism evidence="2 3">
    <name type="scientific">Paenibacillus provencensis</name>
    <dbReference type="NCBI Taxonomy" id="441151"/>
    <lineage>
        <taxon>Bacteria</taxon>
        <taxon>Bacillati</taxon>
        <taxon>Bacillota</taxon>
        <taxon>Bacilli</taxon>
        <taxon>Bacillales</taxon>
        <taxon>Paenibacillaceae</taxon>
        <taxon>Paenibacillus</taxon>
    </lineage>
</organism>
<evidence type="ECO:0000256" key="1">
    <source>
        <dbReference type="SAM" id="Phobius"/>
    </source>
</evidence>
<proteinExistence type="predicted"/>
<evidence type="ECO:0000313" key="2">
    <source>
        <dbReference type="EMBL" id="MFD1130385.1"/>
    </source>
</evidence>
<gene>
    <name evidence="2" type="ORF">ACFQ3J_19745</name>
</gene>
<keyword evidence="3" id="KW-1185">Reference proteome</keyword>
<dbReference type="EMBL" id="JBHTKX010000003">
    <property type="protein sequence ID" value="MFD1130385.1"/>
    <property type="molecule type" value="Genomic_DNA"/>
</dbReference>
<reference evidence="3" key="1">
    <citation type="journal article" date="2019" name="Int. J. Syst. Evol. Microbiol.">
        <title>The Global Catalogue of Microorganisms (GCM) 10K type strain sequencing project: providing services to taxonomists for standard genome sequencing and annotation.</title>
        <authorList>
            <consortium name="The Broad Institute Genomics Platform"/>
            <consortium name="The Broad Institute Genome Sequencing Center for Infectious Disease"/>
            <person name="Wu L."/>
            <person name="Ma J."/>
        </authorList>
    </citation>
    <scope>NUCLEOTIDE SEQUENCE [LARGE SCALE GENOMIC DNA]</scope>
    <source>
        <strain evidence="3">CCUG 53519</strain>
    </source>
</reference>